<dbReference type="AlphaFoldDB" id="K0TJF2"/>
<evidence type="ECO:0000256" key="3">
    <source>
        <dbReference type="ARBA" id="ARBA00022989"/>
    </source>
</evidence>
<evidence type="ECO:0000256" key="9">
    <source>
        <dbReference type="SAM" id="MobiDB-lite"/>
    </source>
</evidence>
<name>K0TJF2_THAOC</name>
<keyword evidence="6" id="KW-0675">Receptor</keyword>
<keyword evidence="2 10" id="KW-0812">Transmembrane</keyword>
<dbReference type="GO" id="GO:0038039">
    <property type="term" value="C:G protein-coupled receptor heterodimeric complex"/>
    <property type="evidence" value="ECO:0007669"/>
    <property type="project" value="TreeGrafter"/>
</dbReference>
<feature type="compositionally biased region" description="Basic and acidic residues" evidence="9">
    <location>
        <begin position="261"/>
        <end position="278"/>
    </location>
</feature>
<dbReference type="PROSITE" id="PS50259">
    <property type="entry name" value="G_PROTEIN_RECEP_F3_4"/>
    <property type="match status" value="1"/>
</dbReference>
<keyword evidence="8" id="KW-0807">Transducer</keyword>
<dbReference type="PANTHER" id="PTHR10519:SF20">
    <property type="entry name" value="G-PROTEIN COUPLED RECEPTOR 156-RELATED"/>
    <property type="match status" value="1"/>
</dbReference>
<evidence type="ECO:0000313" key="12">
    <source>
        <dbReference type="EMBL" id="EJK70687.1"/>
    </source>
</evidence>
<organism evidence="12 13">
    <name type="scientific">Thalassiosira oceanica</name>
    <name type="common">Marine diatom</name>
    <dbReference type="NCBI Taxonomy" id="159749"/>
    <lineage>
        <taxon>Eukaryota</taxon>
        <taxon>Sar</taxon>
        <taxon>Stramenopiles</taxon>
        <taxon>Ochrophyta</taxon>
        <taxon>Bacillariophyta</taxon>
        <taxon>Coscinodiscophyceae</taxon>
        <taxon>Thalassiosirophycidae</taxon>
        <taxon>Thalassiosirales</taxon>
        <taxon>Thalassiosiraceae</taxon>
        <taxon>Thalassiosira</taxon>
    </lineage>
</organism>
<evidence type="ECO:0000256" key="1">
    <source>
        <dbReference type="ARBA" id="ARBA00004141"/>
    </source>
</evidence>
<keyword evidence="7" id="KW-0325">Glycoprotein</keyword>
<sequence length="278" mass="29731">VVDPLQWTRSVVGTSVAEAGVVTIDSFGKCGSSGNMFAFLGPIIAVHVTLIAVTLGLLWKVRNIGDRYQEFKYVAIASVYICELLLLGVPILVAVQDSAPARYIVITGVIFLSDTGVMAFIFLPKIKYAKEGLPEGMSVVESMNLPSTVSQQQRRKSYGISRFSRASTGSDPGTERRTSAGSEPGTERRTSADLSPSNNSKVISSEASNEGNLDVSQVPEMEERQLSQSSASGRRVTFEMSESSDGDISRSALGENPGDVEAVKAKVETVPKDDQGDV</sequence>
<keyword evidence="5 10" id="KW-0472">Membrane</keyword>
<keyword evidence="3 10" id="KW-1133">Transmembrane helix</keyword>
<accession>K0TJF2</accession>
<evidence type="ECO:0000256" key="5">
    <source>
        <dbReference type="ARBA" id="ARBA00023136"/>
    </source>
</evidence>
<dbReference type="EMBL" id="AGNL01008177">
    <property type="protein sequence ID" value="EJK70687.1"/>
    <property type="molecule type" value="Genomic_DNA"/>
</dbReference>
<feature type="non-terminal residue" evidence="12">
    <location>
        <position position="1"/>
    </location>
</feature>
<feature type="transmembrane region" description="Helical" evidence="10">
    <location>
        <begin position="101"/>
        <end position="123"/>
    </location>
</feature>
<feature type="transmembrane region" description="Helical" evidence="10">
    <location>
        <begin position="36"/>
        <end position="59"/>
    </location>
</feature>
<feature type="compositionally biased region" description="Polar residues" evidence="9">
    <location>
        <begin position="192"/>
        <end position="215"/>
    </location>
</feature>
<feature type="domain" description="G-protein coupled receptors family 3 profile" evidence="11">
    <location>
        <begin position="1"/>
        <end position="126"/>
    </location>
</feature>
<feature type="region of interest" description="Disordered" evidence="9">
    <location>
        <begin position="144"/>
        <end position="278"/>
    </location>
</feature>
<evidence type="ECO:0000256" key="8">
    <source>
        <dbReference type="ARBA" id="ARBA00023224"/>
    </source>
</evidence>
<dbReference type="Pfam" id="PF00003">
    <property type="entry name" value="7tm_3"/>
    <property type="match status" value="1"/>
</dbReference>
<dbReference type="GO" id="GO:0004965">
    <property type="term" value="F:G protein-coupled GABA receptor activity"/>
    <property type="evidence" value="ECO:0007669"/>
    <property type="project" value="InterPro"/>
</dbReference>
<dbReference type="PANTHER" id="PTHR10519">
    <property type="entry name" value="GABA-B RECEPTOR"/>
    <property type="match status" value="1"/>
</dbReference>
<evidence type="ECO:0000256" key="10">
    <source>
        <dbReference type="SAM" id="Phobius"/>
    </source>
</evidence>
<reference evidence="12 13" key="1">
    <citation type="journal article" date="2012" name="Genome Biol.">
        <title>Genome and low-iron response of an oceanic diatom adapted to chronic iron limitation.</title>
        <authorList>
            <person name="Lommer M."/>
            <person name="Specht M."/>
            <person name="Roy A.S."/>
            <person name="Kraemer L."/>
            <person name="Andreson R."/>
            <person name="Gutowska M.A."/>
            <person name="Wolf J."/>
            <person name="Bergner S.V."/>
            <person name="Schilhabel M.B."/>
            <person name="Klostermeier U.C."/>
            <person name="Beiko R.G."/>
            <person name="Rosenstiel P."/>
            <person name="Hippler M."/>
            <person name="Laroche J."/>
        </authorList>
    </citation>
    <scope>NUCLEOTIDE SEQUENCE [LARGE SCALE GENOMIC DNA]</scope>
    <source>
        <strain evidence="12 13">CCMP1005</strain>
    </source>
</reference>
<dbReference type="Proteomes" id="UP000266841">
    <property type="component" value="Unassembled WGS sequence"/>
</dbReference>
<gene>
    <name evidence="12" type="ORF">THAOC_07933</name>
</gene>
<keyword evidence="13" id="KW-1185">Reference proteome</keyword>
<comment type="caution">
    <text evidence="12">The sequence shown here is derived from an EMBL/GenBank/DDBJ whole genome shotgun (WGS) entry which is preliminary data.</text>
</comment>
<comment type="subcellular location">
    <subcellularLocation>
        <location evidence="1">Membrane</location>
        <topology evidence="1">Multi-pass membrane protein</topology>
    </subcellularLocation>
</comment>
<evidence type="ECO:0000256" key="2">
    <source>
        <dbReference type="ARBA" id="ARBA00022692"/>
    </source>
</evidence>
<dbReference type="InterPro" id="IPR002455">
    <property type="entry name" value="GPCR3_GABA-B"/>
</dbReference>
<evidence type="ECO:0000259" key="11">
    <source>
        <dbReference type="PROSITE" id="PS50259"/>
    </source>
</evidence>
<dbReference type="OrthoDB" id="40097at2759"/>
<evidence type="ECO:0000256" key="7">
    <source>
        <dbReference type="ARBA" id="ARBA00023180"/>
    </source>
</evidence>
<protein>
    <recommendedName>
        <fullName evidence="11">G-protein coupled receptors family 3 profile domain-containing protein</fullName>
    </recommendedName>
</protein>
<dbReference type="InterPro" id="IPR017978">
    <property type="entry name" value="GPCR_3_C"/>
</dbReference>
<keyword evidence="4" id="KW-0297">G-protein coupled receptor</keyword>
<proteinExistence type="predicted"/>
<evidence type="ECO:0000313" key="13">
    <source>
        <dbReference type="Proteomes" id="UP000266841"/>
    </source>
</evidence>
<evidence type="ECO:0000256" key="6">
    <source>
        <dbReference type="ARBA" id="ARBA00023170"/>
    </source>
</evidence>
<feature type="transmembrane region" description="Helical" evidence="10">
    <location>
        <begin position="71"/>
        <end position="95"/>
    </location>
</feature>
<evidence type="ECO:0000256" key="4">
    <source>
        <dbReference type="ARBA" id="ARBA00023040"/>
    </source>
</evidence>